<dbReference type="OrthoDB" id="2570531at2"/>
<feature type="domain" description="Aminoglycoside phosphotransferase" evidence="1">
    <location>
        <begin position="68"/>
        <end position="245"/>
    </location>
</feature>
<dbReference type="SUPFAM" id="SSF56112">
    <property type="entry name" value="Protein kinase-like (PK-like)"/>
    <property type="match status" value="1"/>
</dbReference>
<gene>
    <name evidence="2" type="ORF">DMH04_11045</name>
</gene>
<sequence>MIRSTWDELPARLREEIASRVGEVVRVEAASTGRNSQFAATLHLANTGKPRGGRVFVKGITADHPQARSYRHEAAINEWLPPVAPHLRWQVETSGWLMLGFDHVDGRHADLSPGSLDLPIIAESVTALATGLNPCPVDGVPSVASQWARLAAWRRLRHDPPADLDPWSRANLDQFVDWELRAVDLLDGKCLLHTDLQSLNILMDPTARVVDWAWARLGAPWIDTGFLVLRLIEAGHTPHDAERWADTVGIWSTGSEIARTAFAVVVLGVWEYLQRDHPLPHRERLTDIARQWARYRLNC</sequence>
<dbReference type="Proteomes" id="UP000287547">
    <property type="component" value="Unassembled WGS sequence"/>
</dbReference>
<evidence type="ECO:0000313" key="2">
    <source>
        <dbReference type="EMBL" id="RSM87615.1"/>
    </source>
</evidence>
<organism evidence="2 3">
    <name type="scientific">Kibdelosporangium aridum</name>
    <dbReference type="NCBI Taxonomy" id="2030"/>
    <lineage>
        <taxon>Bacteria</taxon>
        <taxon>Bacillati</taxon>
        <taxon>Actinomycetota</taxon>
        <taxon>Actinomycetes</taxon>
        <taxon>Pseudonocardiales</taxon>
        <taxon>Pseudonocardiaceae</taxon>
        <taxon>Kibdelosporangium</taxon>
    </lineage>
</organism>
<accession>A0A428ZHS7</accession>
<proteinExistence type="predicted"/>
<dbReference type="Pfam" id="PF01636">
    <property type="entry name" value="APH"/>
    <property type="match status" value="1"/>
</dbReference>
<dbReference type="AlphaFoldDB" id="A0A428ZHS7"/>
<protein>
    <recommendedName>
        <fullName evidence="1">Aminoglycoside phosphotransferase domain-containing protein</fullName>
    </recommendedName>
</protein>
<dbReference type="EMBL" id="QHKI01000006">
    <property type="protein sequence ID" value="RSM87615.1"/>
    <property type="molecule type" value="Genomic_DNA"/>
</dbReference>
<evidence type="ECO:0000313" key="3">
    <source>
        <dbReference type="Proteomes" id="UP000287547"/>
    </source>
</evidence>
<evidence type="ECO:0000259" key="1">
    <source>
        <dbReference type="Pfam" id="PF01636"/>
    </source>
</evidence>
<dbReference type="Gene3D" id="3.90.1200.10">
    <property type="match status" value="1"/>
</dbReference>
<comment type="caution">
    <text evidence="2">The sequence shown here is derived from an EMBL/GenBank/DDBJ whole genome shotgun (WGS) entry which is preliminary data.</text>
</comment>
<name>A0A428ZHS7_KIBAR</name>
<dbReference type="InterPro" id="IPR011009">
    <property type="entry name" value="Kinase-like_dom_sf"/>
</dbReference>
<dbReference type="InterPro" id="IPR002575">
    <property type="entry name" value="Aminoglycoside_PTrfase"/>
</dbReference>
<reference evidence="2 3" key="1">
    <citation type="submission" date="2018-05" db="EMBL/GenBank/DDBJ databases">
        <title>Evolution of GPA BGCs.</title>
        <authorList>
            <person name="Waglechner N."/>
            <person name="Wright G.D."/>
        </authorList>
    </citation>
    <scope>NUCLEOTIDE SEQUENCE [LARGE SCALE GENOMIC DNA]</scope>
    <source>
        <strain evidence="2 3">A82846</strain>
    </source>
</reference>
<dbReference type="RefSeq" id="WP_037273412.1">
    <property type="nucleotide sequence ID" value="NZ_QHKI01000006.1"/>
</dbReference>